<dbReference type="AlphaFoldDB" id="A0A498K031"/>
<gene>
    <name evidence="1" type="ORF">DVH24_000862</name>
</gene>
<proteinExistence type="predicted"/>
<reference evidence="1 2" key="1">
    <citation type="submission" date="2018-10" db="EMBL/GenBank/DDBJ databases">
        <title>A high-quality apple genome assembly.</title>
        <authorList>
            <person name="Hu J."/>
        </authorList>
    </citation>
    <scope>NUCLEOTIDE SEQUENCE [LARGE SCALE GENOMIC DNA]</scope>
    <source>
        <strain evidence="2">cv. HFTH1</strain>
        <tissue evidence="1">Young leaf</tissue>
    </source>
</reference>
<evidence type="ECO:0000313" key="1">
    <source>
        <dbReference type="EMBL" id="RXI00628.1"/>
    </source>
</evidence>
<keyword evidence="2" id="KW-1185">Reference proteome</keyword>
<dbReference type="Proteomes" id="UP000290289">
    <property type="component" value="Chromosome 4"/>
</dbReference>
<comment type="caution">
    <text evidence="1">The sequence shown here is derived from an EMBL/GenBank/DDBJ whole genome shotgun (WGS) entry which is preliminary data.</text>
</comment>
<evidence type="ECO:0000313" key="2">
    <source>
        <dbReference type="Proteomes" id="UP000290289"/>
    </source>
</evidence>
<dbReference type="EMBL" id="RDQH01000330">
    <property type="protein sequence ID" value="RXI00628.1"/>
    <property type="molecule type" value="Genomic_DNA"/>
</dbReference>
<name>A0A498K031_MALDO</name>
<accession>A0A498K031</accession>
<organism evidence="1 2">
    <name type="scientific">Malus domestica</name>
    <name type="common">Apple</name>
    <name type="synonym">Pyrus malus</name>
    <dbReference type="NCBI Taxonomy" id="3750"/>
    <lineage>
        <taxon>Eukaryota</taxon>
        <taxon>Viridiplantae</taxon>
        <taxon>Streptophyta</taxon>
        <taxon>Embryophyta</taxon>
        <taxon>Tracheophyta</taxon>
        <taxon>Spermatophyta</taxon>
        <taxon>Magnoliopsida</taxon>
        <taxon>eudicotyledons</taxon>
        <taxon>Gunneridae</taxon>
        <taxon>Pentapetalae</taxon>
        <taxon>rosids</taxon>
        <taxon>fabids</taxon>
        <taxon>Rosales</taxon>
        <taxon>Rosaceae</taxon>
        <taxon>Amygdaloideae</taxon>
        <taxon>Maleae</taxon>
        <taxon>Malus</taxon>
    </lineage>
</organism>
<sequence length="26" mass="3077">MEEVHEKLTMLLDKLPKLVPREVVQT</sequence>
<protein>
    <submittedName>
        <fullName evidence="1">Uncharacterized protein</fullName>
    </submittedName>
</protein>